<evidence type="ECO:0000313" key="3">
    <source>
        <dbReference type="Proteomes" id="UP001234178"/>
    </source>
</evidence>
<keyword evidence="3" id="KW-1185">Reference proteome</keyword>
<dbReference type="Proteomes" id="UP001234178">
    <property type="component" value="Unassembled WGS sequence"/>
</dbReference>
<name>A0ABR0AG34_9CRUS</name>
<proteinExistence type="predicted"/>
<sequence length="73" mass="7719">MRFADESESPTPSLCSLHSSLSSASSTASTSSSGHHRGHQLLLLEAPASKRDGEFAIESDSQRLVIQHATGII</sequence>
<feature type="region of interest" description="Disordered" evidence="1">
    <location>
        <begin position="1"/>
        <end position="45"/>
    </location>
</feature>
<accession>A0ABR0AG34</accession>
<gene>
    <name evidence="2" type="ORF">OUZ56_009330</name>
</gene>
<protein>
    <submittedName>
        <fullName evidence="2">Uncharacterized protein</fullName>
    </submittedName>
</protein>
<reference evidence="2 3" key="1">
    <citation type="journal article" date="2023" name="Nucleic Acids Res.">
        <title>The hologenome of Daphnia magna reveals possible DNA methylation and microbiome-mediated evolution of the host genome.</title>
        <authorList>
            <person name="Chaturvedi A."/>
            <person name="Li X."/>
            <person name="Dhandapani V."/>
            <person name="Marshall H."/>
            <person name="Kissane S."/>
            <person name="Cuenca-Cambronero M."/>
            <person name="Asole G."/>
            <person name="Calvet F."/>
            <person name="Ruiz-Romero M."/>
            <person name="Marangio P."/>
            <person name="Guigo R."/>
            <person name="Rago D."/>
            <person name="Mirbahai L."/>
            <person name="Eastwood N."/>
            <person name="Colbourne J.K."/>
            <person name="Zhou J."/>
            <person name="Mallon E."/>
            <person name="Orsini L."/>
        </authorList>
    </citation>
    <scope>NUCLEOTIDE SEQUENCE [LARGE SCALE GENOMIC DNA]</scope>
    <source>
        <strain evidence="2">LRV0_1</strain>
    </source>
</reference>
<organism evidence="2 3">
    <name type="scientific">Daphnia magna</name>
    <dbReference type="NCBI Taxonomy" id="35525"/>
    <lineage>
        <taxon>Eukaryota</taxon>
        <taxon>Metazoa</taxon>
        <taxon>Ecdysozoa</taxon>
        <taxon>Arthropoda</taxon>
        <taxon>Crustacea</taxon>
        <taxon>Branchiopoda</taxon>
        <taxon>Diplostraca</taxon>
        <taxon>Cladocera</taxon>
        <taxon>Anomopoda</taxon>
        <taxon>Daphniidae</taxon>
        <taxon>Daphnia</taxon>
    </lineage>
</organism>
<feature type="compositionally biased region" description="Low complexity" evidence="1">
    <location>
        <begin position="9"/>
        <end position="33"/>
    </location>
</feature>
<evidence type="ECO:0000256" key="1">
    <source>
        <dbReference type="SAM" id="MobiDB-lite"/>
    </source>
</evidence>
<evidence type="ECO:0000313" key="2">
    <source>
        <dbReference type="EMBL" id="KAK4023938.1"/>
    </source>
</evidence>
<dbReference type="EMBL" id="JAOYFB010000037">
    <property type="protein sequence ID" value="KAK4023938.1"/>
    <property type="molecule type" value="Genomic_DNA"/>
</dbReference>
<comment type="caution">
    <text evidence="2">The sequence shown here is derived from an EMBL/GenBank/DDBJ whole genome shotgun (WGS) entry which is preliminary data.</text>
</comment>